<dbReference type="EMBL" id="UHFF01000002">
    <property type="protein sequence ID" value="SUN47151.1"/>
    <property type="molecule type" value="Genomic_DNA"/>
</dbReference>
<sequence>MGYDNTPCKPGTPVYEIELSEDTMLVRVYDGEVLDQFVKYKPNGIDKYSIQELMDMVF</sequence>
<dbReference type="AlphaFoldDB" id="A0A380JR17"/>
<protein>
    <submittedName>
        <fullName evidence="1">Putative transposase</fullName>
    </submittedName>
</protein>
<evidence type="ECO:0000313" key="2">
    <source>
        <dbReference type="Proteomes" id="UP000254461"/>
    </source>
</evidence>
<reference evidence="1 2" key="1">
    <citation type="submission" date="2018-06" db="EMBL/GenBank/DDBJ databases">
        <authorList>
            <consortium name="Pathogen Informatics"/>
            <person name="Doyle S."/>
        </authorList>
    </citation>
    <scope>NUCLEOTIDE SEQUENCE [LARGE SCALE GENOMIC DNA]</scope>
    <source>
        <strain evidence="1 2">NCTC12092</strain>
    </source>
</reference>
<gene>
    <name evidence="1" type="ORF">NCTC12092_01330</name>
</gene>
<organism evidence="1 2">
    <name type="scientific">Streptococcus equi subsp. equi</name>
    <dbReference type="NCBI Taxonomy" id="148942"/>
    <lineage>
        <taxon>Bacteria</taxon>
        <taxon>Bacillati</taxon>
        <taxon>Bacillota</taxon>
        <taxon>Bacilli</taxon>
        <taxon>Lactobacillales</taxon>
        <taxon>Streptococcaceae</taxon>
        <taxon>Streptococcus</taxon>
    </lineage>
</organism>
<dbReference type="RefSeq" id="WP_160113538.1">
    <property type="nucleotide sequence ID" value="NZ_UHFF01000002.1"/>
</dbReference>
<proteinExistence type="predicted"/>
<dbReference type="Proteomes" id="UP000254461">
    <property type="component" value="Unassembled WGS sequence"/>
</dbReference>
<name>A0A380JR17_9STRE</name>
<accession>A0A380JR17</accession>
<evidence type="ECO:0000313" key="1">
    <source>
        <dbReference type="EMBL" id="SUN47151.1"/>
    </source>
</evidence>